<dbReference type="STRING" id="670052.PA27867_3606"/>
<name>A0A1B1BPS1_9MICO</name>
<evidence type="ECO:0000313" key="1">
    <source>
        <dbReference type="EMBL" id="ANP74525.1"/>
    </source>
</evidence>
<evidence type="ECO:0000313" key="2">
    <source>
        <dbReference type="Proteomes" id="UP000092582"/>
    </source>
</evidence>
<reference evidence="1 2" key="1">
    <citation type="submission" date="2016-06" db="EMBL/GenBank/DDBJ databases">
        <title>Genome sequencing of Cryobacterium arcticum PAMC 27867.</title>
        <authorList>
            <person name="Lee J."/>
            <person name="Kim O.-S."/>
        </authorList>
    </citation>
    <scope>NUCLEOTIDE SEQUENCE [LARGE SCALE GENOMIC DNA]</scope>
    <source>
        <strain evidence="1 2">PAMC 27867</strain>
    </source>
</reference>
<dbReference type="Proteomes" id="UP000092582">
    <property type="component" value="Chromosome 1"/>
</dbReference>
<dbReference type="AlphaFoldDB" id="A0A1B1BPS1"/>
<dbReference type="RefSeq" id="WP_066598448.1">
    <property type="nucleotide sequence ID" value="NZ_CP016282.1"/>
</dbReference>
<organism evidence="1 2">
    <name type="scientific">Cryobacterium arcticum</name>
    <dbReference type="NCBI Taxonomy" id="670052"/>
    <lineage>
        <taxon>Bacteria</taxon>
        <taxon>Bacillati</taxon>
        <taxon>Actinomycetota</taxon>
        <taxon>Actinomycetes</taxon>
        <taxon>Micrococcales</taxon>
        <taxon>Microbacteriaceae</taxon>
        <taxon>Cryobacterium</taxon>
    </lineage>
</organism>
<gene>
    <name evidence="1" type="ORF">PA27867_3606</name>
</gene>
<proteinExistence type="predicted"/>
<protein>
    <recommendedName>
        <fullName evidence="3">Helix-turn-helix domain containing protein</fullName>
    </recommendedName>
</protein>
<accession>A0A1B1BPS1</accession>
<dbReference type="EMBL" id="CP016282">
    <property type="protein sequence ID" value="ANP74525.1"/>
    <property type="molecule type" value="Genomic_DNA"/>
</dbReference>
<dbReference type="OrthoDB" id="4551805at2"/>
<evidence type="ECO:0008006" key="3">
    <source>
        <dbReference type="Google" id="ProtNLM"/>
    </source>
</evidence>
<keyword evidence="2" id="KW-1185">Reference proteome</keyword>
<dbReference type="KEGG" id="cart:PA27867_3606"/>
<sequence>MALTDAQRDEILSLHDKGLARNEIARQTGVSAGSVTNVCAANDRTFDRSSTKDAQAARSVDLADARLTLAHRLNTAANDMLDMIDKPFTVFNFGGKDNTFAEATLDSAPVEARRTIVTSAAIVFDKLTKVLEKDTSGVITANSLVDALIAGFEAQDVTDVE</sequence>